<dbReference type="Pfam" id="PF07841">
    <property type="entry name" value="DM4_12"/>
    <property type="match status" value="1"/>
</dbReference>
<feature type="signal peptide" evidence="1">
    <location>
        <begin position="1"/>
        <end position="23"/>
    </location>
</feature>
<evidence type="ECO:0000256" key="1">
    <source>
        <dbReference type="SAM" id="SignalP"/>
    </source>
</evidence>
<dbReference type="AlphaFoldDB" id="A0A8J4YP21"/>
<evidence type="ECO:0000313" key="2">
    <source>
        <dbReference type="EMBL" id="KAG0727584.1"/>
    </source>
</evidence>
<dbReference type="EMBL" id="JACEEZ010003193">
    <property type="protein sequence ID" value="KAG0727584.1"/>
    <property type="molecule type" value="Genomic_DNA"/>
</dbReference>
<organism evidence="2 3">
    <name type="scientific">Chionoecetes opilio</name>
    <name type="common">Atlantic snow crab</name>
    <name type="synonym">Cancer opilio</name>
    <dbReference type="NCBI Taxonomy" id="41210"/>
    <lineage>
        <taxon>Eukaryota</taxon>
        <taxon>Metazoa</taxon>
        <taxon>Ecdysozoa</taxon>
        <taxon>Arthropoda</taxon>
        <taxon>Crustacea</taxon>
        <taxon>Multicrustacea</taxon>
        <taxon>Malacostraca</taxon>
        <taxon>Eumalacostraca</taxon>
        <taxon>Eucarida</taxon>
        <taxon>Decapoda</taxon>
        <taxon>Pleocyemata</taxon>
        <taxon>Brachyura</taxon>
        <taxon>Eubrachyura</taxon>
        <taxon>Majoidea</taxon>
        <taxon>Majidae</taxon>
        <taxon>Chionoecetes</taxon>
    </lineage>
</organism>
<dbReference type="Proteomes" id="UP000770661">
    <property type="component" value="Unassembled WGS sequence"/>
</dbReference>
<name>A0A8J4YP21_CHIOP</name>
<dbReference type="OrthoDB" id="6371549at2759"/>
<proteinExistence type="predicted"/>
<gene>
    <name evidence="2" type="ORF">GWK47_034351</name>
</gene>
<feature type="chain" id="PRO_5035159658" evidence="1">
    <location>
        <begin position="24"/>
        <end position="198"/>
    </location>
</feature>
<keyword evidence="1" id="KW-0732">Signal</keyword>
<keyword evidence="3" id="KW-1185">Reference proteome</keyword>
<dbReference type="InterPro" id="IPR006631">
    <property type="entry name" value="DM4_12"/>
</dbReference>
<sequence length="198" mass="21546">MRVSAVLAGAWACLLVGTTWVDASPCCGLAAVAVSGLAFSRGTGVALGKHHKHHHHRRRQCSSCGCGGCGGNCGWCGGNYGRRRRRSLENFIADPEVQEVYAKISSEDKDECGLRLVCELAQTDPRELTDDEVQILSPYKGAGESDGTAYGRYDEAAWHGQEGHACPHHYPLCAFTTTQIIDEYIKYVSSNQTFQAHQ</sequence>
<evidence type="ECO:0000313" key="3">
    <source>
        <dbReference type="Proteomes" id="UP000770661"/>
    </source>
</evidence>
<protein>
    <submittedName>
        <fullName evidence="2">Uncharacterized protein</fullName>
    </submittedName>
</protein>
<comment type="caution">
    <text evidence="2">The sequence shown here is derived from an EMBL/GenBank/DDBJ whole genome shotgun (WGS) entry which is preliminary data.</text>
</comment>
<reference evidence="2" key="1">
    <citation type="submission" date="2020-07" db="EMBL/GenBank/DDBJ databases">
        <title>The High-quality genome of the commercially important snow crab, Chionoecetes opilio.</title>
        <authorList>
            <person name="Jeong J.-H."/>
            <person name="Ryu S."/>
        </authorList>
    </citation>
    <scope>NUCLEOTIDE SEQUENCE</scope>
    <source>
        <strain evidence="2">MADBK_172401_WGS</strain>
        <tissue evidence="2">Digestive gland</tissue>
    </source>
</reference>
<accession>A0A8J4YP21</accession>